<dbReference type="AlphaFoldDB" id="A0A4W2GS96"/>
<dbReference type="Pfam" id="PF04722">
    <property type="entry name" value="Ssu72"/>
    <property type="match status" value="1"/>
</dbReference>
<evidence type="ECO:0000256" key="10">
    <source>
        <dbReference type="RuleBase" id="RU369031"/>
    </source>
</evidence>
<evidence type="ECO:0000256" key="5">
    <source>
        <dbReference type="ARBA" id="ARBA00022912"/>
    </source>
</evidence>
<dbReference type="Proteomes" id="UP000429181">
    <property type="component" value="Chromosome 15"/>
</dbReference>
<reference evidence="11" key="2">
    <citation type="submission" date="2025-08" db="UniProtKB">
        <authorList>
            <consortium name="Ensembl"/>
        </authorList>
    </citation>
    <scope>IDENTIFICATION</scope>
</reference>
<keyword evidence="6 10" id="KW-0539">Nucleus</keyword>
<comment type="catalytic activity">
    <reaction evidence="9 10">
        <text>O-phospho-L-threonyl-[protein] + H2O = L-threonyl-[protein] + phosphate</text>
        <dbReference type="Rhea" id="RHEA:47004"/>
        <dbReference type="Rhea" id="RHEA-COMP:11060"/>
        <dbReference type="Rhea" id="RHEA-COMP:11605"/>
        <dbReference type="ChEBI" id="CHEBI:15377"/>
        <dbReference type="ChEBI" id="CHEBI:30013"/>
        <dbReference type="ChEBI" id="CHEBI:43474"/>
        <dbReference type="ChEBI" id="CHEBI:61977"/>
        <dbReference type="EC" id="3.1.3.16"/>
    </reaction>
</comment>
<dbReference type="EC" id="3.1.3.16" evidence="10"/>
<comment type="function">
    <text evidence="7 10">Protein phosphatase that catalyzes the dephosphorylation of the C-terminal domain of RNA polymerase II. Plays a role in RNA processing and termination.</text>
</comment>
<protein>
    <recommendedName>
        <fullName evidence="10">RNA polymerase II subunit A C-terminal domain phosphatase SSU72</fullName>
        <shortName evidence="10">CTD phosphatase SSU72</shortName>
        <ecNumber evidence="10">3.1.3.16</ecNumber>
    </recommendedName>
</protein>
<evidence type="ECO:0000313" key="12">
    <source>
        <dbReference type="Proteomes" id="UP000429181"/>
    </source>
</evidence>
<keyword evidence="3 10" id="KW-0507">mRNA processing</keyword>
<dbReference type="SUPFAM" id="SSF52788">
    <property type="entry name" value="Phosphotyrosine protein phosphatases I"/>
    <property type="match status" value="1"/>
</dbReference>
<accession>A0A4W2GS96</accession>
<organism evidence="11 12">
    <name type="scientific">Bos indicus x Bos taurus</name>
    <name type="common">Hybrid cattle</name>
    <dbReference type="NCBI Taxonomy" id="30522"/>
    <lineage>
        <taxon>Eukaryota</taxon>
        <taxon>Metazoa</taxon>
        <taxon>Chordata</taxon>
        <taxon>Craniata</taxon>
        <taxon>Vertebrata</taxon>
        <taxon>Euteleostomi</taxon>
        <taxon>Mammalia</taxon>
        <taxon>Eutheria</taxon>
        <taxon>Laurasiatheria</taxon>
        <taxon>Artiodactyla</taxon>
        <taxon>Ruminantia</taxon>
        <taxon>Pecora</taxon>
        <taxon>Bovidae</taxon>
        <taxon>Bovinae</taxon>
        <taxon>Bos</taxon>
    </lineage>
</organism>
<evidence type="ECO:0000256" key="2">
    <source>
        <dbReference type="ARBA" id="ARBA00008978"/>
    </source>
</evidence>
<comment type="subcellular location">
    <subcellularLocation>
        <location evidence="1 10">Nucleus</location>
    </subcellularLocation>
</comment>
<dbReference type="GO" id="GO:0008420">
    <property type="term" value="F:RNA polymerase II CTD heptapeptide repeat phosphatase activity"/>
    <property type="evidence" value="ECO:0007669"/>
    <property type="project" value="UniProtKB-ARBA"/>
</dbReference>
<dbReference type="Gene3D" id="3.40.50.2300">
    <property type="match status" value="2"/>
</dbReference>
<keyword evidence="4 10" id="KW-0378">Hydrolase</keyword>
<dbReference type="InterPro" id="IPR036196">
    <property type="entry name" value="Ptyr_pPase_sf"/>
</dbReference>
<dbReference type="GO" id="GO:0005634">
    <property type="term" value="C:nucleus"/>
    <property type="evidence" value="ECO:0007669"/>
    <property type="project" value="UniProtKB-SubCell"/>
</dbReference>
<evidence type="ECO:0000256" key="1">
    <source>
        <dbReference type="ARBA" id="ARBA00004123"/>
    </source>
</evidence>
<sequence>MEQKIAIFQHRVVRQSSPRRHGKASGVANIMSSSTLRVAVVCMSNMNRSMEAHSILKKKGFNVRSFGVGSHVTLPGLAPNLPVVYDFSTTYEQMRKDLLCKNRMHHKSNGVLQILGRNERIKSGPERFQECRDPFDAIFTCTERVYKVVVKDLCAREQKTWQPVHVINVEIEDTLEAATLGALIICELCQGLQQEDDMQSSLPKLLQAAKKKTGKSFLHTICFY</sequence>
<dbReference type="PANTHER" id="PTHR20383">
    <property type="entry name" value="RNA POLYMERASE II SUBUNIT A C-TERMINAL DOMAIN PHOSPHATASE"/>
    <property type="match status" value="1"/>
</dbReference>
<dbReference type="GeneTree" id="ENSGT00390000010165"/>
<dbReference type="GO" id="GO:0031124">
    <property type="term" value="P:mRNA 3'-end processing"/>
    <property type="evidence" value="ECO:0007669"/>
    <property type="project" value="UniProtKB-ARBA"/>
</dbReference>
<evidence type="ECO:0000256" key="6">
    <source>
        <dbReference type="ARBA" id="ARBA00023242"/>
    </source>
</evidence>
<evidence type="ECO:0000256" key="9">
    <source>
        <dbReference type="ARBA" id="ARBA00048336"/>
    </source>
</evidence>
<evidence type="ECO:0000256" key="3">
    <source>
        <dbReference type="ARBA" id="ARBA00022664"/>
    </source>
</evidence>
<evidence type="ECO:0000256" key="8">
    <source>
        <dbReference type="ARBA" id="ARBA00047761"/>
    </source>
</evidence>
<dbReference type="FunFam" id="3.40.50.2300:FF:000066">
    <property type="entry name" value="RNA polymerase II subunit A C-terminal domain phosphatase SSU72"/>
    <property type="match status" value="1"/>
</dbReference>
<evidence type="ECO:0000256" key="4">
    <source>
        <dbReference type="ARBA" id="ARBA00022801"/>
    </source>
</evidence>
<evidence type="ECO:0000313" key="11">
    <source>
        <dbReference type="Ensembl" id="ENSBIXP00005021100.1"/>
    </source>
</evidence>
<name>A0A4W2GS96_BOBOX</name>
<keyword evidence="5 10" id="KW-0904">Protein phosphatase</keyword>
<dbReference type="InterPro" id="IPR006811">
    <property type="entry name" value="RNA_pol_II_suA"/>
</dbReference>
<comment type="catalytic activity">
    <reaction evidence="8 10">
        <text>O-phospho-L-seryl-[protein] + H2O = L-seryl-[protein] + phosphate</text>
        <dbReference type="Rhea" id="RHEA:20629"/>
        <dbReference type="Rhea" id="RHEA-COMP:9863"/>
        <dbReference type="Rhea" id="RHEA-COMP:11604"/>
        <dbReference type="ChEBI" id="CHEBI:15377"/>
        <dbReference type="ChEBI" id="CHEBI:29999"/>
        <dbReference type="ChEBI" id="CHEBI:43474"/>
        <dbReference type="ChEBI" id="CHEBI:83421"/>
        <dbReference type="EC" id="3.1.3.16"/>
    </reaction>
</comment>
<comment type="similarity">
    <text evidence="2 10">Belongs to the SSU72 phosphatase family.</text>
</comment>
<reference evidence="11 12" key="1">
    <citation type="submission" date="2018-11" db="EMBL/GenBank/DDBJ databases">
        <title>Haplotype-resolved cattle genomes.</title>
        <authorList>
            <person name="Low W.Y."/>
            <person name="Tearle R."/>
            <person name="Bickhart D.M."/>
            <person name="Rosen B.D."/>
            <person name="Koren S."/>
            <person name="Rhie A."/>
            <person name="Hiendleder S."/>
            <person name="Phillippy A.M."/>
            <person name="Smith T.P.L."/>
            <person name="Williams J.L."/>
        </authorList>
    </citation>
    <scope>NUCLEOTIDE SEQUENCE [LARGE SCALE GENOMIC DNA]</scope>
</reference>
<proteinExistence type="inferred from homology"/>
<dbReference type="Ensembl" id="ENSBIXT00005034780.1">
    <property type="protein sequence ID" value="ENSBIXP00005021100.1"/>
    <property type="gene ID" value="ENSBIXG00005024102.1"/>
</dbReference>
<dbReference type="FunFam" id="3.40.50.2300:FF:000039">
    <property type="entry name" value="RNA polymerase II subunit A C-terminal domain phosphatase"/>
    <property type="match status" value="1"/>
</dbReference>
<evidence type="ECO:0000256" key="7">
    <source>
        <dbReference type="ARBA" id="ARBA00034669"/>
    </source>
</evidence>